<proteinExistence type="predicted"/>
<dbReference type="Proteomes" id="UP000265614">
    <property type="component" value="Unassembled WGS sequence"/>
</dbReference>
<evidence type="ECO:0008006" key="4">
    <source>
        <dbReference type="Google" id="ProtNLM"/>
    </source>
</evidence>
<feature type="region of interest" description="Disordered" evidence="1">
    <location>
        <begin position="139"/>
        <end position="183"/>
    </location>
</feature>
<dbReference type="AlphaFoldDB" id="A0A3A3Z521"/>
<keyword evidence="3" id="KW-1185">Reference proteome</keyword>
<feature type="compositionally biased region" description="Basic residues" evidence="1">
    <location>
        <begin position="172"/>
        <end position="183"/>
    </location>
</feature>
<comment type="caution">
    <text evidence="2">The sequence shown here is derived from an EMBL/GenBank/DDBJ whole genome shotgun (WGS) entry which is preliminary data.</text>
</comment>
<name>A0A3A3Z521_9ACTN</name>
<protein>
    <recommendedName>
        <fullName evidence="4">Pyridoxamine 5'-phosphate oxidase family protein</fullName>
    </recommendedName>
</protein>
<dbReference type="EMBL" id="QZEZ01000001">
    <property type="protein sequence ID" value="RJK98048.1"/>
    <property type="molecule type" value="Genomic_DNA"/>
</dbReference>
<dbReference type="OrthoDB" id="3687464at2"/>
<reference evidence="2 3" key="1">
    <citation type="submission" date="2018-09" db="EMBL/GenBank/DDBJ databases">
        <title>YIM 75000 draft genome.</title>
        <authorList>
            <person name="Tang S."/>
            <person name="Feng Y."/>
        </authorList>
    </citation>
    <scope>NUCLEOTIDE SEQUENCE [LARGE SCALE GENOMIC DNA]</scope>
    <source>
        <strain evidence="2 3">YIM 75000</strain>
    </source>
</reference>
<evidence type="ECO:0000313" key="2">
    <source>
        <dbReference type="EMBL" id="RJK98048.1"/>
    </source>
</evidence>
<gene>
    <name evidence="2" type="ORF">D5H78_03670</name>
</gene>
<sequence length="183" mass="19504">MTGHAEDDADPAWAQALVAEACTRSGLLWVSVAGGRPVPAWHAWAEGAAYVVHGGGEQPLDPLAPGVDRAVVTVRSKDQGGRLVTWVARVLDEEPGSERYGAAVAALASKRLNARDLGEQDRRWREASRVTRLEPTGELLEQPGAMPDGSLAAAPAPTPATTRGPLPTVLGRARRLRRRRGRT</sequence>
<evidence type="ECO:0000313" key="3">
    <source>
        <dbReference type="Proteomes" id="UP000265614"/>
    </source>
</evidence>
<accession>A0A3A3Z521</accession>
<evidence type="ECO:0000256" key="1">
    <source>
        <dbReference type="SAM" id="MobiDB-lite"/>
    </source>
</evidence>
<organism evidence="2 3">
    <name type="scientific">Vallicoccus soli</name>
    <dbReference type="NCBI Taxonomy" id="2339232"/>
    <lineage>
        <taxon>Bacteria</taxon>
        <taxon>Bacillati</taxon>
        <taxon>Actinomycetota</taxon>
        <taxon>Actinomycetes</taxon>
        <taxon>Motilibacterales</taxon>
        <taxon>Vallicoccaceae</taxon>
        <taxon>Vallicoccus</taxon>
    </lineage>
</organism>
<feature type="compositionally biased region" description="Low complexity" evidence="1">
    <location>
        <begin position="152"/>
        <end position="162"/>
    </location>
</feature>
<dbReference type="RefSeq" id="WP_119948975.1">
    <property type="nucleotide sequence ID" value="NZ_QZEZ01000001.1"/>
</dbReference>